<proteinExistence type="predicted"/>
<dbReference type="PANTHER" id="PTHR45138">
    <property type="entry name" value="REGULATORY COMPONENTS OF SENSORY TRANSDUCTION SYSTEM"/>
    <property type="match status" value="1"/>
</dbReference>
<dbReference type="SMART" id="SM00267">
    <property type="entry name" value="GGDEF"/>
    <property type="match status" value="1"/>
</dbReference>
<evidence type="ECO:0000313" key="6">
    <source>
        <dbReference type="Proteomes" id="UP000315082"/>
    </source>
</evidence>
<gene>
    <name evidence="5" type="primary">adrA</name>
    <name evidence="5" type="ORF">Poly24_31360</name>
</gene>
<feature type="domain" description="GGDEF" evidence="4">
    <location>
        <begin position="208"/>
        <end position="342"/>
    </location>
</feature>
<dbReference type="AlphaFoldDB" id="A0A518JV48"/>
<keyword evidence="6" id="KW-1185">Reference proteome</keyword>
<organism evidence="5 6">
    <name type="scientific">Rosistilla carotiformis</name>
    <dbReference type="NCBI Taxonomy" id="2528017"/>
    <lineage>
        <taxon>Bacteria</taxon>
        <taxon>Pseudomonadati</taxon>
        <taxon>Planctomycetota</taxon>
        <taxon>Planctomycetia</taxon>
        <taxon>Pirellulales</taxon>
        <taxon>Pirellulaceae</taxon>
        <taxon>Rosistilla</taxon>
    </lineage>
</organism>
<dbReference type="InterPro" id="IPR000160">
    <property type="entry name" value="GGDEF_dom"/>
</dbReference>
<dbReference type="EC" id="2.7.7.65" evidence="1"/>
<dbReference type="PANTHER" id="PTHR45138:SF9">
    <property type="entry name" value="DIGUANYLATE CYCLASE DGCM-RELATED"/>
    <property type="match status" value="1"/>
</dbReference>
<dbReference type="InterPro" id="IPR050469">
    <property type="entry name" value="Diguanylate_Cyclase"/>
</dbReference>
<dbReference type="NCBIfam" id="TIGR00254">
    <property type="entry name" value="GGDEF"/>
    <property type="match status" value="1"/>
</dbReference>
<dbReference type="CDD" id="cd01949">
    <property type="entry name" value="GGDEF"/>
    <property type="match status" value="1"/>
</dbReference>
<dbReference type="InterPro" id="IPR029787">
    <property type="entry name" value="Nucleotide_cyclase"/>
</dbReference>
<accession>A0A518JV48</accession>
<dbReference type="EMBL" id="CP036348">
    <property type="protein sequence ID" value="QDV69420.1"/>
    <property type="molecule type" value="Genomic_DNA"/>
</dbReference>
<keyword evidence="5" id="KW-0808">Transferase</keyword>
<reference evidence="5 6" key="1">
    <citation type="submission" date="2019-02" db="EMBL/GenBank/DDBJ databases">
        <title>Deep-cultivation of Planctomycetes and their phenomic and genomic characterization uncovers novel biology.</title>
        <authorList>
            <person name="Wiegand S."/>
            <person name="Jogler M."/>
            <person name="Boedeker C."/>
            <person name="Pinto D."/>
            <person name="Vollmers J."/>
            <person name="Rivas-Marin E."/>
            <person name="Kohn T."/>
            <person name="Peeters S.H."/>
            <person name="Heuer A."/>
            <person name="Rast P."/>
            <person name="Oberbeckmann S."/>
            <person name="Bunk B."/>
            <person name="Jeske O."/>
            <person name="Meyerdierks A."/>
            <person name="Storesund J.E."/>
            <person name="Kallscheuer N."/>
            <person name="Luecker S."/>
            <person name="Lage O.M."/>
            <person name="Pohl T."/>
            <person name="Merkel B.J."/>
            <person name="Hornburger P."/>
            <person name="Mueller R.-W."/>
            <person name="Bruemmer F."/>
            <person name="Labrenz M."/>
            <person name="Spormann A.M."/>
            <person name="Op den Camp H."/>
            <person name="Overmann J."/>
            <person name="Amann R."/>
            <person name="Jetten M.S.M."/>
            <person name="Mascher T."/>
            <person name="Medema M.H."/>
            <person name="Devos D.P."/>
            <person name="Kaster A.-K."/>
            <person name="Ovreas L."/>
            <person name="Rohde M."/>
            <person name="Galperin M.Y."/>
            <person name="Jogler C."/>
        </authorList>
    </citation>
    <scope>NUCLEOTIDE SEQUENCE [LARGE SCALE GENOMIC DNA]</scope>
    <source>
        <strain evidence="5 6">Poly24</strain>
    </source>
</reference>
<evidence type="ECO:0000313" key="5">
    <source>
        <dbReference type="EMBL" id="QDV69420.1"/>
    </source>
</evidence>
<dbReference type="RefSeq" id="WP_145096875.1">
    <property type="nucleotide sequence ID" value="NZ_CP036348.1"/>
</dbReference>
<dbReference type="GO" id="GO:0005886">
    <property type="term" value="C:plasma membrane"/>
    <property type="evidence" value="ECO:0007669"/>
    <property type="project" value="TreeGrafter"/>
</dbReference>
<dbReference type="Pfam" id="PF00990">
    <property type="entry name" value="GGDEF"/>
    <property type="match status" value="1"/>
</dbReference>
<comment type="catalytic activity">
    <reaction evidence="2">
        <text>2 GTP = 3',3'-c-di-GMP + 2 diphosphate</text>
        <dbReference type="Rhea" id="RHEA:24898"/>
        <dbReference type="ChEBI" id="CHEBI:33019"/>
        <dbReference type="ChEBI" id="CHEBI:37565"/>
        <dbReference type="ChEBI" id="CHEBI:58805"/>
        <dbReference type="EC" id="2.7.7.65"/>
    </reaction>
</comment>
<dbReference type="InterPro" id="IPR043128">
    <property type="entry name" value="Rev_trsase/Diguanyl_cyclase"/>
</dbReference>
<keyword evidence="5" id="KW-0548">Nucleotidyltransferase</keyword>
<dbReference type="OrthoDB" id="9805474at2"/>
<name>A0A518JV48_9BACT</name>
<dbReference type="PROSITE" id="PS50887">
    <property type="entry name" value="GGDEF"/>
    <property type="match status" value="1"/>
</dbReference>
<dbReference type="FunFam" id="3.30.70.270:FF:000001">
    <property type="entry name" value="Diguanylate cyclase domain protein"/>
    <property type="match status" value="1"/>
</dbReference>
<dbReference type="GO" id="GO:0052621">
    <property type="term" value="F:diguanylate cyclase activity"/>
    <property type="evidence" value="ECO:0007669"/>
    <property type="project" value="UniProtKB-EC"/>
</dbReference>
<feature type="coiled-coil region" evidence="3">
    <location>
        <begin position="143"/>
        <end position="177"/>
    </location>
</feature>
<dbReference type="GO" id="GO:1902201">
    <property type="term" value="P:negative regulation of bacterial-type flagellum-dependent cell motility"/>
    <property type="evidence" value="ECO:0007669"/>
    <property type="project" value="TreeGrafter"/>
</dbReference>
<keyword evidence="3" id="KW-0175">Coiled coil</keyword>
<dbReference type="Gene3D" id="3.30.70.270">
    <property type="match status" value="1"/>
</dbReference>
<evidence type="ECO:0000256" key="1">
    <source>
        <dbReference type="ARBA" id="ARBA00012528"/>
    </source>
</evidence>
<sequence length="346" mass="38211">MTDNRSNNENDAFAIAKDALRLIGQFKTPPTPNVYGVWYRYVEGHDTELIRKLSPAVTEAQSVSVAMLESIHSQTANAADETNASVGEALIAELDRFQSLITQQQAAGTEFEGTIDTASKLLNADDSSQQSSADCIAVINAGATAMKRQLHEASQKLDAAQSQIAKLQTELAQSRRGMMTDHLTGIGNRRYFDAQVRQTLKSLRYCSGSVYLILMDVDHFKHINDSYGHDAGDQVIRFIAMEISRRHPNVSLARLGGDEFAVILQTSSALAAVEFADQMREHFATQQLNIMPARTPIGSIRISMGLAKLTENDDEKSWYTRADGMLYRAKGMGRDQVAIEEECMQV</sequence>
<evidence type="ECO:0000256" key="2">
    <source>
        <dbReference type="ARBA" id="ARBA00034247"/>
    </source>
</evidence>
<protein>
    <recommendedName>
        <fullName evidence="1">diguanylate cyclase</fullName>
        <ecNumber evidence="1">2.7.7.65</ecNumber>
    </recommendedName>
</protein>
<dbReference type="GO" id="GO:0043709">
    <property type="term" value="P:cell adhesion involved in single-species biofilm formation"/>
    <property type="evidence" value="ECO:0007669"/>
    <property type="project" value="TreeGrafter"/>
</dbReference>
<dbReference type="SUPFAM" id="SSF55073">
    <property type="entry name" value="Nucleotide cyclase"/>
    <property type="match status" value="1"/>
</dbReference>
<evidence type="ECO:0000256" key="3">
    <source>
        <dbReference type="SAM" id="Coils"/>
    </source>
</evidence>
<dbReference type="Proteomes" id="UP000315082">
    <property type="component" value="Chromosome"/>
</dbReference>
<dbReference type="KEGG" id="rcf:Poly24_31360"/>
<evidence type="ECO:0000259" key="4">
    <source>
        <dbReference type="PROSITE" id="PS50887"/>
    </source>
</evidence>